<evidence type="ECO:0000313" key="2">
    <source>
        <dbReference type="Proteomes" id="UP000783796"/>
    </source>
</evidence>
<proteinExistence type="predicted"/>
<name>A0A948TD89_9BACT</name>
<reference evidence="1" key="1">
    <citation type="journal article" date="2021" name="PeerJ">
        <title>Extensive microbial diversity within the chicken gut microbiome revealed by metagenomics and culture.</title>
        <authorList>
            <person name="Gilroy R."/>
            <person name="Ravi A."/>
            <person name="Getino M."/>
            <person name="Pursley I."/>
            <person name="Horton D.L."/>
            <person name="Alikhan N.F."/>
            <person name="Baker D."/>
            <person name="Gharbi K."/>
            <person name="Hall N."/>
            <person name="Watson M."/>
            <person name="Adriaenssens E.M."/>
            <person name="Foster-Nyarko E."/>
            <person name="Jarju S."/>
            <person name="Secka A."/>
            <person name="Antonio M."/>
            <person name="Oren A."/>
            <person name="Chaudhuri R.R."/>
            <person name="La Ragione R."/>
            <person name="Hildebrand F."/>
            <person name="Pallen M.J."/>
        </authorList>
    </citation>
    <scope>NUCLEOTIDE SEQUENCE</scope>
    <source>
        <strain evidence="1">G4-2901</strain>
    </source>
</reference>
<gene>
    <name evidence="1" type="ORF">H9777_11120</name>
</gene>
<organism evidence="1 2">
    <name type="scientific">Candidatus Phocaeicola faecigallinarum</name>
    <dbReference type="NCBI Taxonomy" id="2838732"/>
    <lineage>
        <taxon>Bacteria</taxon>
        <taxon>Pseudomonadati</taxon>
        <taxon>Bacteroidota</taxon>
        <taxon>Bacteroidia</taxon>
        <taxon>Bacteroidales</taxon>
        <taxon>Bacteroidaceae</taxon>
        <taxon>Phocaeicola</taxon>
    </lineage>
</organism>
<reference evidence="1" key="2">
    <citation type="submission" date="2021-04" db="EMBL/GenBank/DDBJ databases">
        <authorList>
            <person name="Gilroy R."/>
        </authorList>
    </citation>
    <scope>NUCLEOTIDE SEQUENCE</scope>
    <source>
        <strain evidence="1">G4-2901</strain>
    </source>
</reference>
<dbReference type="Proteomes" id="UP000783796">
    <property type="component" value="Unassembled WGS sequence"/>
</dbReference>
<accession>A0A948TD89</accession>
<comment type="caution">
    <text evidence="1">The sequence shown here is derived from an EMBL/GenBank/DDBJ whole genome shotgun (WGS) entry which is preliminary data.</text>
</comment>
<sequence length="74" mass="8649">MVKDGYSRETIKGETILYFNSFTLNLPKTKKEIDSCFTDAISELAEEYNCSFEEMRAQLKRQYDDPLSARNIIQ</sequence>
<dbReference type="EMBL" id="JAHLFW010000091">
    <property type="protein sequence ID" value="MBU3838836.1"/>
    <property type="molecule type" value="Genomic_DNA"/>
</dbReference>
<evidence type="ECO:0000313" key="1">
    <source>
        <dbReference type="EMBL" id="MBU3838836.1"/>
    </source>
</evidence>
<dbReference type="AlphaFoldDB" id="A0A948TD89"/>
<protein>
    <submittedName>
        <fullName evidence="1">Uncharacterized protein</fullName>
    </submittedName>
</protein>